<dbReference type="InterPro" id="IPR020846">
    <property type="entry name" value="MFS_dom"/>
</dbReference>
<evidence type="ECO:0000259" key="8">
    <source>
        <dbReference type="PROSITE" id="PS50850"/>
    </source>
</evidence>
<evidence type="ECO:0000256" key="3">
    <source>
        <dbReference type="ARBA" id="ARBA00022692"/>
    </source>
</evidence>
<dbReference type="FunFam" id="1.20.1250.20:FF:001515">
    <property type="entry name" value="Uncharacterized protein"/>
    <property type="match status" value="1"/>
</dbReference>
<dbReference type="PANTHER" id="PTHR48022">
    <property type="entry name" value="PLASTIDIC GLUCOSE TRANSPORTER 4"/>
    <property type="match status" value="1"/>
</dbReference>
<dbReference type="InterPro" id="IPR005829">
    <property type="entry name" value="Sugar_transporter_CS"/>
</dbReference>
<dbReference type="Proteomes" id="UP001201262">
    <property type="component" value="Unassembled WGS sequence"/>
</dbReference>
<dbReference type="GO" id="GO:0016020">
    <property type="term" value="C:membrane"/>
    <property type="evidence" value="ECO:0007669"/>
    <property type="project" value="UniProtKB-SubCell"/>
</dbReference>
<evidence type="ECO:0000256" key="4">
    <source>
        <dbReference type="ARBA" id="ARBA00022989"/>
    </source>
</evidence>
<keyword evidence="10" id="KW-1185">Reference proteome</keyword>
<reference evidence="9" key="1">
    <citation type="submission" date="2021-12" db="EMBL/GenBank/DDBJ databases">
        <title>Convergent genome expansion in fungi linked to evolution of root-endophyte symbiosis.</title>
        <authorList>
            <consortium name="DOE Joint Genome Institute"/>
            <person name="Ke Y.-H."/>
            <person name="Bonito G."/>
            <person name="Liao H.-L."/>
            <person name="Looney B."/>
            <person name="Rojas-Flechas A."/>
            <person name="Nash J."/>
            <person name="Hameed K."/>
            <person name="Schadt C."/>
            <person name="Martin F."/>
            <person name="Crous P.W."/>
            <person name="Miettinen O."/>
            <person name="Magnuson J.K."/>
            <person name="Labbe J."/>
            <person name="Jacobson D."/>
            <person name="Doktycz M.J."/>
            <person name="Veneault-Fourrey C."/>
            <person name="Kuo A."/>
            <person name="Mondo S."/>
            <person name="Calhoun S."/>
            <person name="Riley R."/>
            <person name="Ohm R."/>
            <person name="LaButti K."/>
            <person name="Andreopoulos B."/>
            <person name="Pangilinan J."/>
            <person name="Nolan M."/>
            <person name="Tritt A."/>
            <person name="Clum A."/>
            <person name="Lipzen A."/>
            <person name="Daum C."/>
            <person name="Barry K."/>
            <person name="Grigoriev I.V."/>
            <person name="Vilgalys R."/>
        </authorList>
    </citation>
    <scope>NUCLEOTIDE SEQUENCE</scope>
    <source>
        <strain evidence="9">PMI_201</strain>
    </source>
</reference>
<evidence type="ECO:0000256" key="5">
    <source>
        <dbReference type="ARBA" id="ARBA00023136"/>
    </source>
</evidence>
<dbReference type="PANTHER" id="PTHR48022:SF11">
    <property type="entry name" value="MONOSACCHARIDE TRANSPORTER (HXT8), PUTATIVE (AFU_ORTHOLOGUE AFUA_2G08120)-RELATED"/>
    <property type="match status" value="1"/>
</dbReference>
<dbReference type="Pfam" id="PF00083">
    <property type="entry name" value="Sugar_tr"/>
    <property type="match status" value="1"/>
</dbReference>
<feature type="region of interest" description="Disordered" evidence="6">
    <location>
        <begin position="374"/>
        <end position="401"/>
    </location>
</feature>
<protein>
    <submittedName>
        <fullName evidence="9">General substrate transporter</fullName>
    </submittedName>
</protein>
<feature type="domain" description="Major facilitator superfamily (MFS) profile" evidence="8">
    <location>
        <begin position="1"/>
        <end position="342"/>
    </location>
</feature>
<evidence type="ECO:0000256" key="7">
    <source>
        <dbReference type="SAM" id="Phobius"/>
    </source>
</evidence>
<organism evidence="9 10">
    <name type="scientific">Talaromyces proteolyticus</name>
    <dbReference type="NCBI Taxonomy" id="1131652"/>
    <lineage>
        <taxon>Eukaryota</taxon>
        <taxon>Fungi</taxon>
        <taxon>Dikarya</taxon>
        <taxon>Ascomycota</taxon>
        <taxon>Pezizomycotina</taxon>
        <taxon>Eurotiomycetes</taxon>
        <taxon>Eurotiomycetidae</taxon>
        <taxon>Eurotiales</taxon>
        <taxon>Trichocomaceae</taxon>
        <taxon>Talaromyces</taxon>
        <taxon>Talaromyces sect. Bacilispori</taxon>
    </lineage>
</organism>
<comment type="similarity">
    <text evidence="2">Belongs to the major facilitator superfamily. Sugar transporter (TC 2.A.1.1) family.</text>
</comment>
<keyword evidence="3 7" id="KW-0812">Transmembrane</keyword>
<dbReference type="InterPro" id="IPR036259">
    <property type="entry name" value="MFS_trans_sf"/>
</dbReference>
<dbReference type="EMBL" id="JAJTJA010000004">
    <property type="protein sequence ID" value="KAH8700869.1"/>
    <property type="molecule type" value="Genomic_DNA"/>
</dbReference>
<dbReference type="PROSITE" id="PS00216">
    <property type="entry name" value="SUGAR_TRANSPORT_1"/>
    <property type="match status" value="1"/>
</dbReference>
<feature type="transmembrane region" description="Helical" evidence="7">
    <location>
        <begin position="253"/>
        <end position="277"/>
    </location>
</feature>
<evidence type="ECO:0000256" key="6">
    <source>
        <dbReference type="SAM" id="MobiDB-lite"/>
    </source>
</evidence>
<dbReference type="RefSeq" id="XP_046074575.1">
    <property type="nucleotide sequence ID" value="XM_046218095.1"/>
</dbReference>
<feature type="transmembrane region" description="Helical" evidence="7">
    <location>
        <begin position="37"/>
        <end position="59"/>
    </location>
</feature>
<dbReference type="InterPro" id="IPR005828">
    <property type="entry name" value="MFS_sugar_transport-like"/>
</dbReference>
<sequence length="414" mass="46078">MFIAFRFFAGAGSWGFLSITPVYVAELAPTELRGFFVGINGVMITLGYALASYMGLAFYDLTTSDTQWRGPLGIALVWPVLILFMLPFLPQSPRWLLMSEQPEEAWNIISKLHTVPDDPNQTYARREFYQMREQTKIDVTLDPSWYEMFRRPSYRRRCILAVTFAFLSQSAGPLVITNYGPTIYQSLGFGTRDQLRLLFGPPANLIGSLVVDRWGRRPLMALGVGGCCLCLVIEAAMVATYGGTATNKAGLGVGVFALYFFIFIYSIGVDVGGYVFYTEIFPNHLRAKGLALAVATNALTDLVYLQVSPTSFAHIGWKFFLVFIIISGLGFVWVIWKVPETKGIPLEEMAAMFGDEDEVAVYARDIHTDSSTKELVVTSEGRHGGGEANEKTRPQSKQQEHIEDVVVMPDSMVV</sequence>
<evidence type="ECO:0000313" key="10">
    <source>
        <dbReference type="Proteomes" id="UP001201262"/>
    </source>
</evidence>
<feature type="transmembrane region" description="Helical" evidence="7">
    <location>
        <begin position="319"/>
        <end position="336"/>
    </location>
</feature>
<proteinExistence type="inferred from homology"/>
<dbReference type="GeneID" id="70248382"/>
<comment type="subcellular location">
    <subcellularLocation>
        <location evidence="1">Membrane</location>
        <topology evidence="1">Multi-pass membrane protein</topology>
    </subcellularLocation>
</comment>
<feature type="compositionally biased region" description="Basic and acidic residues" evidence="6">
    <location>
        <begin position="380"/>
        <end position="401"/>
    </location>
</feature>
<feature type="transmembrane region" description="Helical" evidence="7">
    <location>
        <begin position="71"/>
        <end position="89"/>
    </location>
</feature>
<dbReference type="Gene3D" id="1.20.1250.20">
    <property type="entry name" value="MFS general substrate transporter like domains"/>
    <property type="match status" value="1"/>
</dbReference>
<feature type="transmembrane region" description="Helical" evidence="7">
    <location>
        <begin position="158"/>
        <end position="176"/>
    </location>
</feature>
<comment type="caution">
    <text evidence="9">The sequence shown here is derived from an EMBL/GenBank/DDBJ whole genome shotgun (WGS) entry which is preliminary data.</text>
</comment>
<accession>A0AAD4KVP4</accession>
<feature type="transmembrane region" description="Helical" evidence="7">
    <location>
        <begin position="219"/>
        <end position="241"/>
    </location>
</feature>
<keyword evidence="5 7" id="KW-0472">Membrane</keyword>
<dbReference type="SUPFAM" id="SSF103473">
    <property type="entry name" value="MFS general substrate transporter"/>
    <property type="match status" value="1"/>
</dbReference>
<dbReference type="InterPro" id="IPR050360">
    <property type="entry name" value="MFS_Sugar_Transporters"/>
</dbReference>
<dbReference type="GO" id="GO:0005351">
    <property type="term" value="F:carbohydrate:proton symporter activity"/>
    <property type="evidence" value="ECO:0007669"/>
    <property type="project" value="TreeGrafter"/>
</dbReference>
<evidence type="ECO:0000256" key="2">
    <source>
        <dbReference type="ARBA" id="ARBA00010992"/>
    </source>
</evidence>
<dbReference type="AlphaFoldDB" id="A0AAD4KVP4"/>
<dbReference type="PROSITE" id="PS50850">
    <property type="entry name" value="MFS"/>
    <property type="match status" value="1"/>
</dbReference>
<name>A0AAD4KVP4_9EURO</name>
<keyword evidence="4 7" id="KW-1133">Transmembrane helix</keyword>
<gene>
    <name evidence="9" type="ORF">BGW36DRAFT_395869</name>
</gene>
<evidence type="ECO:0000256" key="1">
    <source>
        <dbReference type="ARBA" id="ARBA00004141"/>
    </source>
</evidence>
<evidence type="ECO:0000313" key="9">
    <source>
        <dbReference type="EMBL" id="KAH8700869.1"/>
    </source>
</evidence>
<feature type="transmembrane region" description="Helical" evidence="7">
    <location>
        <begin position="6"/>
        <end position="25"/>
    </location>
</feature>